<organism evidence="1 2">
    <name type="scientific">Youxingia wuxianensis</name>
    <dbReference type="NCBI Taxonomy" id="2763678"/>
    <lineage>
        <taxon>Bacteria</taxon>
        <taxon>Bacillati</taxon>
        <taxon>Bacillota</taxon>
        <taxon>Clostridia</taxon>
        <taxon>Eubacteriales</taxon>
        <taxon>Oscillospiraceae</taxon>
        <taxon>Youxingia</taxon>
    </lineage>
</organism>
<dbReference type="AlphaFoldDB" id="A0A926IDR2"/>
<name>A0A926IDR2_9FIRM</name>
<dbReference type="Proteomes" id="UP000623678">
    <property type="component" value="Unassembled WGS sequence"/>
</dbReference>
<gene>
    <name evidence="1" type="ORF">H8705_13385</name>
</gene>
<evidence type="ECO:0000313" key="1">
    <source>
        <dbReference type="EMBL" id="MBC8586572.1"/>
    </source>
</evidence>
<comment type="caution">
    <text evidence="1">The sequence shown here is derived from an EMBL/GenBank/DDBJ whole genome shotgun (WGS) entry which is preliminary data.</text>
</comment>
<accession>A0A926IDR2</accession>
<evidence type="ECO:0008006" key="3">
    <source>
        <dbReference type="Google" id="ProtNLM"/>
    </source>
</evidence>
<proteinExistence type="predicted"/>
<feature type="non-terminal residue" evidence="1">
    <location>
        <position position="194"/>
    </location>
</feature>
<protein>
    <recommendedName>
        <fullName evidence="3">Phage tail protein</fullName>
    </recommendedName>
</protein>
<reference evidence="1" key="1">
    <citation type="submission" date="2020-08" db="EMBL/GenBank/DDBJ databases">
        <title>Genome public.</title>
        <authorList>
            <person name="Liu C."/>
            <person name="Sun Q."/>
        </authorList>
    </citation>
    <scope>NUCLEOTIDE SEQUENCE</scope>
    <source>
        <strain evidence="1">NSJ-64</strain>
    </source>
</reference>
<dbReference type="EMBL" id="JACRTD010000017">
    <property type="protein sequence ID" value="MBC8586572.1"/>
    <property type="molecule type" value="Genomic_DNA"/>
</dbReference>
<keyword evidence="2" id="KW-1185">Reference proteome</keyword>
<sequence length="194" mass="22150">MRYDVYLDDIELYGVTTVTEDSDRDITTYDGLGQGNFPVPESKGLRSWVIECELSNINDFKHGNWTSAKQIFKELESLLSDKSASRLVINSDNVKLSERALIESYTKREKYSGVYEVSIKLTEYKAAAIKTTDVPYIPRPGKIPTPPPTKTYNNSTDVSTDIVYGPFPQDLSKDQTYTYYWPDGKERIKYTNNP</sequence>
<evidence type="ECO:0000313" key="2">
    <source>
        <dbReference type="Proteomes" id="UP000623678"/>
    </source>
</evidence>